<dbReference type="eggNOG" id="ENOG502QVG5">
    <property type="taxonomic scope" value="Eukaryota"/>
</dbReference>
<accession>I2H4N9</accession>
<dbReference type="Pfam" id="PF12949">
    <property type="entry name" value="HeH"/>
    <property type="match status" value="1"/>
</dbReference>
<evidence type="ECO:0000256" key="6">
    <source>
        <dbReference type="SAM" id="MobiDB-lite"/>
    </source>
</evidence>
<dbReference type="HOGENOM" id="CLU_336210_0_0_1"/>
<dbReference type="PANTHER" id="PTHR47808:SF2">
    <property type="entry name" value="LEM DOMAIN-CONTAINING PROTEIN 2"/>
    <property type="match status" value="1"/>
</dbReference>
<dbReference type="GO" id="GO:0034399">
    <property type="term" value="C:nuclear periphery"/>
    <property type="evidence" value="ECO:0007669"/>
    <property type="project" value="TreeGrafter"/>
</dbReference>
<dbReference type="RefSeq" id="XP_004180860.1">
    <property type="nucleotide sequence ID" value="XM_004180812.1"/>
</dbReference>
<evidence type="ECO:0000256" key="4">
    <source>
        <dbReference type="ARBA" id="ARBA00023136"/>
    </source>
</evidence>
<feature type="compositionally biased region" description="Polar residues" evidence="6">
    <location>
        <begin position="197"/>
        <end position="206"/>
    </location>
</feature>
<keyword evidence="2 7" id="KW-0812">Transmembrane</keyword>
<evidence type="ECO:0000256" key="5">
    <source>
        <dbReference type="ARBA" id="ARBA00023242"/>
    </source>
</evidence>
<feature type="compositionally biased region" description="Polar residues" evidence="6">
    <location>
        <begin position="112"/>
        <end position="135"/>
    </location>
</feature>
<evidence type="ECO:0000259" key="8">
    <source>
        <dbReference type="Pfam" id="PF09402"/>
    </source>
</evidence>
<feature type="transmembrane region" description="Helical" evidence="7">
    <location>
        <begin position="500"/>
        <end position="521"/>
    </location>
</feature>
<name>I2H4N9_HENB6</name>
<feature type="transmembrane region" description="Helical" evidence="7">
    <location>
        <begin position="732"/>
        <end position="754"/>
    </location>
</feature>
<reference evidence="10 11" key="1">
    <citation type="journal article" date="2011" name="Proc. Natl. Acad. Sci. U.S.A.">
        <title>Evolutionary erosion of yeast sex chromosomes by mating-type switching accidents.</title>
        <authorList>
            <person name="Gordon J.L."/>
            <person name="Armisen D."/>
            <person name="Proux-Wera E."/>
            <person name="Oheigeartaigh S.S."/>
            <person name="Byrne K.P."/>
            <person name="Wolfe K.H."/>
        </authorList>
    </citation>
    <scope>NUCLEOTIDE SEQUENCE [LARGE SCALE GENOMIC DNA]</scope>
    <source>
        <strain evidence="11">ATCC 34711 / CBS 6284 / DSM 70876 / NBRC 10599 / NRRL Y-10934 / UCD 77-7</strain>
    </source>
</reference>
<dbReference type="GO" id="GO:0003682">
    <property type="term" value="F:chromatin binding"/>
    <property type="evidence" value="ECO:0007669"/>
    <property type="project" value="InterPro"/>
</dbReference>
<evidence type="ECO:0000259" key="9">
    <source>
        <dbReference type="Pfam" id="PF12949"/>
    </source>
</evidence>
<organism evidence="10 11">
    <name type="scientific">Henningerozyma blattae (strain ATCC 34711 / CBS 6284 / DSM 70876 / NBRC 10599 / NRRL Y-10934 / UCD 77-7)</name>
    <name type="common">Yeast</name>
    <name type="synonym">Tetrapisispora blattae</name>
    <dbReference type="NCBI Taxonomy" id="1071380"/>
    <lineage>
        <taxon>Eukaryota</taxon>
        <taxon>Fungi</taxon>
        <taxon>Dikarya</taxon>
        <taxon>Ascomycota</taxon>
        <taxon>Saccharomycotina</taxon>
        <taxon>Saccharomycetes</taxon>
        <taxon>Saccharomycetales</taxon>
        <taxon>Saccharomycetaceae</taxon>
        <taxon>Henningerozyma</taxon>
    </lineage>
</organism>
<dbReference type="GO" id="GO:0005637">
    <property type="term" value="C:nuclear inner membrane"/>
    <property type="evidence" value="ECO:0007669"/>
    <property type="project" value="InterPro"/>
</dbReference>
<evidence type="ECO:0000313" key="11">
    <source>
        <dbReference type="Proteomes" id="UP000002866"/>
    </source>
</evidence>
<evidence type="ECO:0000313" key="10">
    <source>
        <dbReference type="EMBL" id="CCH61341.1"/>
    </source>
</evidence>
<feature type="region of interest" description="Disordered" evidence="6">
    <location>
        <begin position="51"/>
        <end position="93"/>
    </location>
</feature>
<keyword evidence="3 7" id="KW-1133">Transmembrane helix</keyword>
<dbReference type="GO" id="GO:0071763">
    <property type="term" value="P:nuclear membrane organization"/>
    <property type="evidence" value="ECO:0007669"/>
    <property type="project" value="TreeGrafter"/>
</dbReference>
<feature type="region of interest" description="Disordered" evidence="6">
    <location>
        <begin position="107"/>
        <end position="135"/>
    </location>
</feature>
<feature type="transmembrane region" description="Helical" evidence="7">
    <location>
        <begin position="439"/>
        <end position="462"/>
    </location>
</feature>
<dbReference type="CDD" id="cd12935">
    <property type="entry name" value="LEM_like"/>
    <property type="match status" value="1"/>
</dbReference>
<dbReference type="AlphaFoldDB" id="I2H4N9"/>
<dbReference type="EMBL" id="HE806320">
    <property type="protein sequence ID" value="CCH61341.1"/>
    <property type="molecule type" value="Genomic_DNA"/>
</dbReference>
<feature type="transmembrane region" description="Helical" evidence="7">
    <location>
        <begin position="468"/>
        <end position="488"/>
    </location>
</feature>
<feature type="compositionally biased region" description="Basic and acidic residues" evidence="6">
    <location>
        <begin position="55"/>
        <end position="80"/>
    </location>
</feature>
<dbReference type="InterPro" id="IPR044780">
    <property type="entry name" value="Heh2/Src1"/>
</dbReference>
<dbReference type="InterPro" id="IPR025856">
    <property type="entry name" value="HeH/LEM_domain"/>
</dbReference>
<gene>
    <name evidence="10" type="primary">TBLA0E02850</name>
    <name evidence="10" type="ORF">TBLA_0E02850</name>
</gene>
<dbReference type="InterPro" id="IPR018996">
    <property type="entry name" value="Man1/Src1-like_C"/>
</dbReference>
<keyword evidence="11" id="KW-1185">Reference proteome</keyword>
<evidence type="ECO:0000256" key="1">
    <source>
        <dbReference type="ARBA" id="ARBA00004126"/>
    </source>
</evidence>
<evidence type="ECO:0008006" key="12">
    <source>
        <dbReference type="Google" id="ProtNLM"/>
    </source>
</evidence>
<comment type="subcellular location">
    <subcellularLocation>
        <location evidence="1">Nucleus membrane</location>
    </subcellularLocation>
</comment>
<protein>
    <recommendedName>
        <fullName evidence="12">Man1/Src1 C-terminal domain-containing protein</fullName>
    </recommendedName>
</protein>
<sequence length="848" mass="98539">MYTKHLEPGFNTKLLKLAQLKQILRENGVKYPEKAKKSQLMKLYETEITPKLPKLRTEHQNRKKKEADLKNQQQLKHDNNKSFPQTPKHSTDKSFYNLITASKYTMLGDNPVRTNRSPSPSRDNLGLNTPLDTKNSSTIRHAHNINSNALGDPKPKVRSLREIRKAANKGTKSYKDCNKKKRDESVLEEDDLDLKLSANSSNSDTFNRPPLKKLKTENTKSTKYTSQVSIEAELGTAALDLNRNIEVSFSKNSNYIVPEEKGETNFSLSDTQFSKESSPSVRISLNSSLSNEISLKPNKNLIKTKDNTNNNFKHLSPDLQSILDTSTNRGSIDYMTECTPKNNSPENVDLFNEIINSAHSIAEDTYETDKENFNKNSKKQLSMKLLDTYIANSKNAIFLKKTNFLYQLLKGKFCKIISYHFTANIKTYSESLINHMRKIIITLIYFISKTFIFIIECIYLLFFLALYGIYKLGFILYLAVLSLMSIIHNYYRIHKKKLRCFFINTAKVSSILLPILFLIWYREQKLATGYCGYSLSPPSIIHSKSNVFSQMIFKFDAWLKQKFSPSCVSCPKNALYTFNMNANCQSGFEFTYSFFNFYGLIPMRRHCEKMKLDTKKLNKILTNIMAILTKKNTEAIYFLNSNYVTFSKDDLYEFLLGRYFNDGKEVDIYFETVVKSLKNNPDIVWKEVEDLSGSKYDKHNNVTISAVEEVFYSTKTNFPGFNYLFKNKLAPFLLMLILSPLLYIIITIFLITLVSYKTYLTRKKVQHIVQRVVIDLKSAKRSDNSLDYRNTTQIKELIFEEEKDMKTLRNLWKLIRLELSNYLEVTNYIKEQDGEIIECWEWDSNERY</sequence>
<dbReference type="Pfam" id="PF09402">
    <property type="entry name" value="MSC"/>
    <property type="match status" value="1"/>
</dbReference>
<keyword evidence="4 7" id="KW-0472">Membrane</keyword>
<dbReference type="PANTHER" id="PTHR47808">
    <property type="entry name" value="INNER NUCLEAR MEMBRANE PROTEIN HEH2-RELATED"/>
    <property type="match status" value="1"/>
</dbReference>
<keyword evidence="5" id="KW-0539">Nucleus</keyword>
<evidence type="ECO:0000256" key="2">
    <source>
        <dbReference type="ARBA" id="ARBA00022692"/>
    </source>
</evidence>
<dbReference type="OrthoDB" id="2503928at2759"/>
<dbReference type="STRING" id="1071380.I2H4N9"/>
<evidence type="ECO:0000256" key="3">
    <source>
        <dbReference type="ARBA" id="ARBA00022989"/>
    </source>
</evidence>
<proteinExistence type="predicted"/>
<feature type="compositionally biased region" description="Polar residues" evidence="6">
    <location>
        <begin position="81"/>
        <end position="93"/>
    </location>
</feature>
<dbReference type="Proteomes" id="UP000002866">
    <property type="component" value="Chromosome 5"/>
</dbReference>
<dbReference type="FunCoup" id="I2H4N9">
    <property type="interactions" value="43"/>
</dbReference>
<evidence type="ECO:0000256" key="7">
    <source>
        <dbReference type="SAM" id="Phobius"/>
    </source>
</evidence>
<feature type="region of interest" description="Disordered" evidence="6">
    <location>
        <begin position="197"/>
        <end position="219"/>
    </location>
</feature>
<dbReference type="InParanoid" id="I2H4N9"/>
<feature type="domain" description="HeH/LEM" evidence="9">
    <location>
        <begin position="15"/>
        <end position="43"/>
    </location>
</feature>
<dbReference type="GO" id="GO:0005783">
    <property type="term" value="C:endoplasmic reticulum"/>
    <property type="evidence" value="ECO:0007669"/>
    <property type="project" value="TreeGrafter"/>
</dbReference>
<dbReference type="KEGG" id="tbl:TBLA_0E02850"/>
<feature type="domain" description="Man1/Src1-like C-terminal" evidence="8">
    <location>
        <begin position="511"/>
        <end position="842"/>
    </location>
</feature>
<dbReference type="GeneID" id="14496414"/>